<feature type="domain" description="Fibrinogen C-terminal" evidence="1">
    <location>
        <begin position="5"/>
        <end position="36"/>
    </location>
</feature>
<name>A0A9Q1BUF5_HOLLE</name>
<organism evidence="2 3">
    <name type="scientific">Holothuria leucospilota</name>
    <name type="common">Black long sea cucumber</name>
    <name type="synonym">Mertensiothuria leucospilota</name>
    <dbReference type="NCBI Taxonomy" id="206669"/>
    <lineage>
        <taxon>Eukaryota</taxon>
        <taxon>Metazoa</taxon>
        <taxon>Echinodermata</taxon>
        <taxon>Eleutherozoa</taxon>
        <taxon>Echinozoa</taxon>
        <taxon>Holothuroidea</taxon>
        <taxon>Aspidochirotacea</taxon>
        <taxon>Aspidochirotida</taxon>
        <taxon>Holothuriidae</taxon>
        <taxon>Holothuria</taxon>
    </lineage>
</organism>
<accession>A0A9Q1BUF5</accession>
<dbReference type="SUPFAM" id="SSF56496">
    <property type="entry name" value="Fibrinogen C-terminal domain-like"/>
    <property type="match status" value="1"/>
</dbReference>
<dbReference type="EMBL" id="JAIZAY010000011">
    <property type="protein sequence ID" value="KAJ8032844.1"/>
    <property type="molecule type" value="Genomic_DNA"/>
</dbReference>
<evidence type="ECO:0000313" key="2">
    <source>
        <dbReference type="EMBL" id="KAJ8032844.1"/>
    </source>
</evidence>
<dbReference type="AlphaFoldDB" id="A0A9Q1BUF5"/>
<gene>
    <name evidence="2" type="ORF">HOLleu_22910</name>
</gene>
<dbReference type="InterPro" id="IPR002181">
    <property type="entry name" value="Fibrinogen_a/b/g_C_dom"/>
</dbReference>
<evidence type="ECO:0000313" key="3">
    <source>
        <dbReference type="Proteomes" id="UP001152320"/>
    </source>
</evidence>
<dbReference type="InterPro" id="IPR036056">
    <property type="entry name" value="Fibrinogen-like_C"/>
</dbReference>
<dbReference type="Proteomes" id="UP001152320">
    <property type="component" value="Chromosome 11"/>
</dbReference>
<protein>
    <recommendedName>
        <fullName evidence="1">Fibrinogen C-terminal domain-containing protein</fullName>
    </recommendedName>
</protein>
<dbReference type="Pfam" id="PF00147">
    <property type="entry name" value="Fibrinogen_C"/>
    <property type="match status" value="1"/>
</dbReference>
<sequence>MPSATGCLFSTYDQDNDRCEASKCAESHRGAWWYSPADYHPLINSCGSCEFKTGSDICYQVCAFSNPNGDYNGSDGQNIFWNYSDKDCYHKFFEMMIRPSH</sequence>
<evidence type="ECO:0000259" key="1">
    <source>
        <dbReference type="Pfam" id="PF00147"/>
    </source>
</evidence>
<reference evidence="2" key="1">
    <citation type="submission" date="2021-10" db="EMBL/GenBank/DDBJ databases">
        <title>Tropical sea cucumber genome reveals ecological adaptation and Cuvierian tubules defense mechanism.</title>
        <authorList>
            <person name="Chen T."/>
        </authorList>
    </citation>
    <scope>NUCLEOTIDE SEQUENCE</scope>
    <source>
        <strain evidence="2">Nanhai2018</strain>
        <tissue evidence="2">Muscle</tissue>
    </source>
</reference>
<dbReference type="InterPro" id="IPR014716">
    <property type="entry name" value="Fibrinogen_a/b/g_C_1"/>
</dbReference>
<proteinExistence type="predicted"/>
<comment type="caution">
    <text evidence="2">The sequence shown here is derived from an EMBL/GenBank/DDBJ whole genome shotgun (WGS) entry which is preliminary data.</text>
</comment>
<keyword evidence="3" id="KW-1185">Reference proteome</keyword>
<dbReference type="Gene3D" id="3.90.215.10">
    <property type="entry name" value="Gamma Fibrinogen, chain A, domain 1"/>
    <property type="match status" value="1"/>
</dbReference>